<protein>
    <submittedName>
        <fullName evidence="2">Uncharacterized protein</fullName>
    </submittedName>
</protein>
<keyword evidence="3" id="KW-1185">Reference proteome</keyword>
<name>A0A2Z7BWG0_9LAMI</name>
<dbReference type="AlphaFoldDB" id="A0A2Z7BWG0"/>
<feature type="region of interest" description="Disordered" evidence="1">
    <location>
        <begin position="1"/>
        <end position="25"/>
    </location>
</feature>
<dbReference type="EMBL" id="KV001781">
    <property type="protein sequence ID" value="KZV38626.1"/>
    <property type="molecule type" value="Genomic_DNA"/>
</dbReference>
<proteinExistence type="predicted"/>
<reference evidence="2 3" key="1">
    <citation type="journal article" date="2015" name="Proc. Natl. Acad. Sci. U.S.A.">
        <title>The resurrection genome of Boea hygrometrica: A blueprint for survival of dehydration.</title>
        <authorList>
            <person name="Xiao L."/>
            <person name="Yang G."/>
            <person name="Zhang L."/>
            <person name="Yang X."/>
            <person name="Zhao S."/>
            <person name="Ji Z."/>
            <person name="Zhou Q."/>
            <person name="Hu M."/>
            <person name="Wang Y."/>
            <person name="Chen M."/>
            <person name="Xu Y."/>
            <person name="Jin H."/>
            <person name="Xiao X."/>
            <person name="Hu G."/>
            <person name="Bao F."/>
            <person name="Hu Y."/>
            <person name="Wan P."/>
            <person name="Li L."/>
            <person name="Deng X."/>
            <person name="Kuang T."/>
            <person name="Xiang C."/>
            <person name="Zhu J.K."/>
            <person name="Oliver M.J."/>
            <person name="He Y."/>
        </authorList>
    </citation>
    <scope>NUCLEOTIDE SEQUENCE [LARGE SCALE GENOMIC DNA]</scope>
    <source>
        <strain evidence="3">cv. XS01</strain>
    </source>
</reference>
<sequence>MRKLGVTNSTSANPTSLTQQKAQSRNFTYPNKLGVKSDAYVTQGRCLRTPHQLQENVQKEYPNEASQQEDSNATTLTLVGVFYRRQSKKIRSCKRSHSTLQQRSLLTQTTSQRITVATGHVSRYSLLNTNQHLLATLQQISHTADANATHSTLSTAQRQQILLRMLNTTTTADITTSERQHSAMTRANC</sequence>
<evidence type="ECO:0000313" key="2">
    <source>
        <dbReference type="EMBL" id="KZV38626.1"/>
    </source>
</evidence>
<evidence type="ECO:0000313" key="3">
    <source>
        <dbReference type="Proteomes" id="UP000250235"/>
    </source>
</evidence>
<dbReference type="Proteomes" id="UP000250235">
    <property type="component" value="Unassembled WGS sequence"/>
</dbReference>
<organism evidence="2 3">
    <name type="scientific">Dorcoceras hygrometricum</name>
    <dbReference type="NCBI Taxonomy" id="472368"/>
    <lineage>
        <taxon>Eukaryota</taxon>
        <taxon>Viridiplantae</taxon>
        <taxon>Streptophyta</taxon>
        <taxon>Embryophyta</taxon>
        <taxon>Tracheophyta</taxon>
        <taxon>Spermatophyta</taxon>
        <taxon>Magnoliopsida</taxon>
        <taxon>eudicotyledons</taxon>
        <taxon>Gunneridae</taxon>
        <taxon>Pentapetalae</taxon>
        <taxon>asterids</taxon>
        <taxon>lamiids</taxon>
        <taxon>Lamiales</taxon>
        <taxon>Gesneriaceae</taxon>
        <taxon>Didymocarpoideae</taxon>
        <taxon>Trichosporeae</taxon>
        <taxon>Loxocarpinae</taxon>
        <taxon>Dorcoceras</taxon>
    </lineage>
</organism>
<accession>A0A2Z7BWG0</accession>
<evidence type="ECO:0000256" key="1">
    <source>
        <dbReference type="SAM" id="MobiDB-lite"/>
    </source>
</evidence>
<gene>
    <name evidence="2" type="ORF">F511_01178</name>
</gene>